<dbReference type="InterPro" id="IPR011711">
    <property type="entry name" value="GntR_C"/>
</dbReference>
<dbReference type="CDD" id="cd07377">
    <property type="entry name" value="WHTH_GntR"/>
    <property type="match status" value="1"/>
</dbReference>
<dbReference type="InterPro" id="IPR000524">
    <property type="entry name" value="Tscrpt_reg_HTH_GntR"/>
</dbReference>
<dbReference type="RefSeq" id="WP_247198244.1">
    <property type="nucleotide sequence ID" value="NZ_JALKCG010000001.1"/>
</dbReference>
<dbReference type="SUPFAM" id="SSF46785">
    <property type="entry name" value="Winged helix' DNA-binding domain"/>
    <property type="match status" value="1"/>
</dbReference>
<dbReference type="InterPro" id="IPR036388">
    <property type="entry name" value="WH-like_DNA-bd_sf"/>
</dbReference>
<dbReference type="Pfam" id="PF07729">
    <property type="entry name" value="FCD"/>
    <property type="match status" value="1"/>
</dbReference>
<keyword evidence="2" id="KW-0238">DNA-binding</keyword>
<dbReference type="PRINTS" id="PR00035">
    <property type="entry name" value="HTHGNTR"/>
</dbReference>
<dbReference type="Gene3D" id="1.20.120.530">
    <property type="entry name" value="GntR ligand-binding domain-like"/>
    <property type="match status" value="1"/>
</dbReference>
<dbReference type="SUPFAM" id="SSF48008">
    <property type="entry name" value="GntR ligand-binding domain-like"/>
    <property type="match status" value="1"/>
</dbReference>
<dbReference type="PROSITE" id="PS50949">
    <property type="entry name" value="HTH_GNTR"/>
    <property type="match status" value="1"/>
</dbReference>
<reference evidence="5 6" key="1">
    <citation type="submission" date="2022-04" db="EMBL/GenBank/DDBJ databases">
        <authorList>
            <person name="Grouzdev D.S."/>
            <person name="Pantiukh K.S."/>
            <person name="Krutkina M.S."/>
        </authorList>
    </citation>
    <scope>NUCLEOTIDE SEQUENCE [LARGE SCALE GENOMIC DNA]</scope>
    <source>
        <strain evidence="5 6">Jip08</strain>
    </source>
</reference>
<evidence type="ECO:0000256" key="3">
    <source>
        <dbReference type="ARBA" id="ARBA00023163"/>
    </source>
</evidence>
<protein>
    <submittedName>
        <fullName evidence="5">FCD domain-containing protein</fullName>
    </submittedName>
</protein>
<dbReference type="SMART" id="SM00895">
    <property type="entry name" value="FCD"/>
    <property type="match status" value="1"/>
</dbReference>
<dbReference type="PANTHER" id="PTHR43537">
    <property type="entry name" value="TRANSCRIPTIONAL REGULATOR, GNTR FAMILY"/>
    <property type="match status" value="1"/>
</dbReference>
<organism evidence="5 6">
    <name type="scientific">Ancylobacter koreensis</name>
    <dbReference type="NCBI Taxonomy" id="266121"/>
    <lineage>
        <taxon>Bacteria</taxon>
        <taxon>Pseudomonadati</taxon>
        <taxon>Pseudomonadota</taxon>
        <taxon>Alphaproteobacteria</taxon>
        <taxon>Hyphomicrobiales</taxon>
        <taxon>Xanthobacteraceae</taxon>
        <taxon>Ancylobacter</taxon>
    </lineage>
</organism>
<name>A0ABT0DH89_9HYPH</name>
<evidence type="ECO:0000313" key="6">
    <source>
        <dbReference type="Proteomes" id="UP001202867"/>
    </source>
</evidence>
<evidence type="ECO:0000259" key="4">
    <source>
        <dbReference type="PROSITE" id="PS50949"/>
    </source>
</evidence>
<reference evidence="6" key="2">
    <citation type="submission" date="2023-07" db="EMBL/GenBank/DDBJ databases">
        <title>Ancylobacter moscoviensis sp. nov., facultatively methylotrophic bacteria from activated sludge and the reclassification of Starkeya novella (Starkey 1934) Kelly et al. 2000 as Ancylobacter novellus comb. nov., Starkeya koreensis Im et al. 2006 as Ancylobacter koreensis comb.nov., Angulomicrobium tetraedrale Vasil'eva et al. 1986 as Ancylobacter tetraedralis comb. nov., Angulomicrobium amanitiforme Fritz et al. 2004 as Ancylobacter amanitiformis comb. nov. and Methylorhabdus multivorans Doronina et al. 1996 as Ancylobacter multivorans comb. nov. and emended description of the genus Ancylobacter.</title>
        <authorList>
            <person name="Doronina N."/>
            <person name="Chemodurova A."/>
            <person name="Grouzdev D."/>
            <person name="Koziaeva V."/>
            <person name="Shi W."/>
            <person name="Wu L."/>
            <person name="Kaparullina E."/>
        </authorList>
    </citation>
    <scope>NUCLEOTIDE SEQUENCE [LARGE SCALE GENOMIC DNA]</scope>
    <source>
        <strain evidence="6">Jip08</strain>
    </source>
</reference>
<evidence type="ECO:0000313" key="5">
    <source>
        <dbReference type="EMBL" id="MCK0206639.1"/>
    </source>
</evidence>
<dbReference type="PANTHER" id="PTHR43537:SF49">
    <property type="entry name" value="TRANSCRIPTIONAL REGULATORY PROTEIN"/>
    <property type="match status" value="1"/>
</dbReference>
<sequence length="238" mass="26113">MSDSSSTSRDVTFLRLNSLPMLLEREIESMILDGRLSVGGRVNENQLAAAFGVSRGPVREALRSLEALGLVELLPNRGVFIRRLEIEQVIEVYGVRAALFGYAGKLLAQRGDPVVLARLRAMLDDMSAAAARHDFDRYYPLNFEFHDYVVASTGNSVLAAQYRGLVKQLRLYRAGNLMTGNTLELSNEEHARMVEAIAAGDAEAAFRACFDHVESGKERLLARSPAPASSAEPQEKSA</sequence>
<keyword evidence="1" id="KW-0805">Transcription regulation</keyword>
<evidence type="ECO:0000256" key="1">
    <source>
        <dbReference type="ARBA" id="ARBA00023015"/>
    </source>
</evidence>
<dbReference type="SMART" id="SM00345">
    <property type="entry name" value="HTH_GNTR"/>
    <property type="match status" value="1"/>
</dbReference>
<gene>
    <name evidence="5" type="ORF">MWN33_01160</name>
</gene>
<keyword evidence="6" id="KW-1185">Reference proteome</keyword>
<evidence type="ECO:0000256" key="2">
    <source>
        <dbReference type="ARBA" id="ARBA00023125"/>
    </source>
</evidence>
<dbReference type="Proteomes" id="UP001202867">
    <property type="component" value="Unassembled WGS sequence"/>
</dbReference>
<dbReference type="InterPro" id="IPR008920">
    <property type="entry name" value="TF_FadR/GntR_C"/>
</dbReference>
<keyword evidence="3" id="KW-0804">Transcription</keyword>
<dbReference type="EMBL" id="JALKCG010000001">
    <property type="protein sequence ID" value="MCK0206639.1"/>
    <property type="molecule type" value="Genomic_DNA"/>
</dbReference>
<dbReference type="InterPro" id="IPR036390">
    <property type="entry name" value="WH_DNA-bd_sf"/>
</dbReference>
<dbReference type="Pfam" id="PF00392">
    <property type="entry name" value="GntR"/>
    <property type="match status" value="1"/>
</dbReference>
<dbReference type="Gene3D" id="1.10.10.10">
    <property type="entry name" value="Winged helix-like DNA-binding domain superfamily/Winged helix DNA-binding domain"/>
    <property type="match status" value="1"/>
</dbReference>
<proteinExistence type="predicted"/>
<accession>A0ABT0DH89</accession>
<comment type="caution">
    <text evidence="5">The sequence shown here is derived from an EMBL/GenBank/DDBJ whole genome shotgun (WGS) entry which is preliminary data.</text>
</comment>
<feature type="domain" description="HTH gntR-type" evidence="4">
    <location>
        <begin position="17"/>
        <end position="84"/>
    </location>
</feature>